<dbReference type="Proteomes" id="UP000034201">
    <property type="component" value="Unassembled WGS sequence"/>
</dbReference>
<comment type="caution">
    <text evidence="3">The sequence shown here is derived from an EMBL/GenBank/DDBJ whole genome shotgun (WGS) entry which is preliminary data.</text>
</comment>
<dbReference type="InterPro" id="IPR011146">
    <property type="entry name" value="HIT-like"/>
</dbReference>
<dbReference type="Pfam" id="PF01230">
    <property type="entry name" value="HIT"/>
    <property type="match status" value="1"/>
</dbReference>
<dbReference type="GO" id="GO:0016787">
    <property type="term" value="F:hydrolase activity"/>
    <property type="evidence" value="ECO:0007669"/>
    <property type="project" value="UniProtKB-KW"/>
</dbReference>
<dbReference type="AlphaFoldDB" id="A0A0G1ZQB1"/>
<gene>
    <name evidence="3" type="ORF">UY61_C0002G0018</name>
</gene>
<dbReference type="GO" id="GO:0009117">
    <property type="term" value="P:nucleotide metabolic process"/>
    <property type="evidence" value="ECO:0007669"/>
    <property type="project" value="TreeGrafter"/>
</dbReference>
<evidence type="ECO:0000313" key="4">
    <source>
        <dbReference type="Proteomes" id="UP000034201"/>
    </source>
</evidence>
<evidence type="ECO:0000259" key="2">
    <source>
        <dbReference type="PROSITE" id="PS51084"/>
    </source>
</evidence>
<dbReference type="InterPro" id="IPR001310">
    <property type="entry name" value="Histidine_triad_HIT"/>
</dbReference>
<dbReference type="PANTHER" id="PTHR46648">
    <property type="entry name" value="HIT FAMILY PROTEIN 1"/>
    <property type="match status" value="1"/>
</dbReference>
<feature type="domain" description="HIT" evidence="2">
    <location>
        <begin position="20"/>
        <end position="121"/>
    </location>
</feature>
<dbReference type="SUPFAM" id="SSF54197">
    <property type="entry name" value="HIT-like"/>
    <property type="match status" value="1"/>
</dbReference>
<proteinExistence type="predicted"/>
<dbReference type="PROSITE" id="PS51084">
    <property type="entry name" value="HIT_2"/>
    <property type="match status" value="1"/>
</dbReference>
<name>A0A0G1ZQB1_9BACT</name>
<keyword evidence="3" id="KW-0378">Hydrolase</keyword>
<reference evidence="3 4" key="1">
    <citation type="journal article" date="2015" name="Nature">
        <title>rRNA introns, odd ribosomes, and small enigmatic genomes across a large radiation of phyla.</title>
        <authorList>
            <person name="Brown C.T."/>
            <person name="Hug L.A."/>
            <person name="Thomas B.C."/>
            <person name="Sharon I."/>
            <person name="Castelle C.J."/>
            <person name="Singh A."/>
            <person name="Wilkins M.J."/>
            <person name="Williams K.H."/>
            <person name="Banfield J.F."/>
        </authorList>
    </citation>
    <scope>NUCLEOTIDE SEQUENCE [LARGE SCALE GENOMIC DNA]</scope>
</reference>
<feature type="short sequence motif" description="Histidine triad motif" evidence="1">
    <location>
        <begin position="106"/>
        <end position="110"/>
    </location>
</feature>
<evidence type="ECO:0000256" key="1">
    <source>
        <dbReference type="PROSITE-ProRule" id="PRU00464"/>
    </source>
</evidence>
<dbReference type="PANTHER" id="PTHR46648:SF1">
    <property type="entry name" value="ADENOSINE 5'-MONOPHOSPHORAMIDASE HNT1"/>
    <property type="match status" value="1"/>
</dbReference>
<organism evidence="3 4">
    <name type="scientific">Candidatus Adlerbacteria bacterium GW2011_GWC1_50_9</name>
    <dbReference type="NCBI Taxonomy" id="1618608"/>
    <lineage>
        <taxon>Bacteria</taxon>
        <taxon>Candidatus Adleribacteriota</taxon>
    </lineage>
</organism>
<sequence length="171" mass="19886">MTMKVVLQSHNPKACLICERIDLIREGENPFFVAETKTGFIVLGDYQFFRGYTLLLSKDHKRELHELDPETRKTFVWEMSEVAAAVIRAFNPVKLNYELLGNTDEHIHWHLFPRHHDDSNPKGTVWNIDRTIRNAESARPDTDTLKSMKQQLLNELKKSSTIVSKITDTKH</sequence>
<accession>A0A0G1ZQB1</accession>
<dbReference type="InterPro" id="IPR036265">
    <property type="entry name" value="HIT-like_sf"/>
</dbReference>
<dbReference type="Gene3D" id="3.30.428.10">
    <property type="entry name" value="HIT-like"/>
    <property type="match status" value="1"/>
</dbReference>
<protein>
    <submittedName>
        <fullName evidence="3">Diadenosine tetraphosphate (Ap4A) hydrolase like protein HIT family hydrolase</fullName>
    </submittedName>
</protein>
<evidence type="ECO:0000313" key="3">
    <source>
        <dbReference type="EMBL" id="KKW21634.1"/>
    </source>
</evidence>
<dbReference type="EMBL" id="LCQQ01000002">
    <property type="protein sequence ID" value="KKW21634.1"/>
    <property type="molecule type" value="Genomic_DNA"/>
</dbReference>